<evidence type="ECO:0000313" key="6">
    <source>
        <dbReference type="Proteomes" id="UP000652761"/>
    </source>
</evidence>
<comment type="similarity">
    <text evidence="1">Belongs to the ICR family.</text>
</comment>
<evidence type="ECO:0000256" key="3">
    <source>
        <dbReference type="SAM" id="Coils"/>
    </source>
</evidence>
<sequence>MGIGAVAAPLGSLWVFDPRLTSMPLPPWFIYMADPVEIAVDWRCWHLVRSSCSALDRFHGGGGRAALLLVFQLVYHGSRFGLEEEGKTQLVMMQASKSRSGSSDVPQKTSPITPRSTQTKVAGHESGSATSTHHLTRTPTDRSPKIIDRKSPRSPASEKKRISRVSELESQLTQAQEDLKKTKEQLSSSESSKRRVLQEADESKKQHLAVATKLEDAKRQLLELSASEDARIQELRKLSQERDRAWQSELEAVQKQNSVDSAALASAMNEIQKLKLQMETVVNCEAAQAKQAELAHSELQALKEDMAETLSLMEMLKAEHDDCEKVEAEYQTLVNETQMQLQVANSTIETLRSDGAKVMESFKTVCAELVASGSRINLLEETVRKLQEENSTEKCSLTSSDSASDDNELRTGFRFLQLEVEKLKSALETAEMRFQEEQVKSIVKICAAFELAERVKAECRLMEAERELEDNESNAGIAELKTTLVDKETELSRMSDLNEKLNEDIKKLRVTQHASNLESKLKIYAADITELRASLQDKDTRVQRISEENKKLKLELQKIEAAVDKSAETDVVKHDAAVGSQQGNMTRSGLTTDDMDKNNKTLAAKVSEQLEAAQTTHCEMESELKRLRIQSEQWRKAAEAAAAILTTGNHGKLMERTGSMDSSYAHLGGKLMSSPYSDDMEEVSPRKKNNAVLRKLGGFWKKGQK</sequence>
<dbReference type="PANTHER" id="PTHR34224:SF4">
    <property type="entry name" value="INTERACTOR OF CONSTITUTIVE ACTIVE ROPS 2, CHLOROPLASTIC"/>
    <property type="match status" value="1"/>
</dbReference>
<dbReference type="OrthoDB" id="1932291at2759"/>
<keyword evidence="2 3" id="KW-0175">Coiled coil</keyword>
<reference evidence="5" key="1">
    <citation type="submission" date="2017-07" db="EMBL/GenBank/DDBJ databases">
        <title>Taro Niue Genome Assembly and Annotation.</title>
        <authorList>
            <person name="Atibalentja N."/>
            <person name="Keating K."/>
            <person name="Fields C.J."/>
        </authorList>
    </citation>
    <scope>NUCLEOTIDE SEQUENCE</scope>
    <source>
        <strain evidence="5">Niue_2</strain>
        <tissue evidence="5">Leaf</tissue>
    </source>
</reference>
<dbReference type="AlphaFoldDB" id="A0A843W5J9"/>
<feature type="compositionally biased region" description="Basic and acidic residues" evidence="4">
    <location>
        <begin position="139"/>
        <end position="167"/>
    </location>
</feature>
<accession>A0A843W5J9</accession>
<gene>
    <name evidence="5" type="ORF">Taro_035375</name>
</gene>
<name>A0A843W5J9_COLES</name>
<comment type="caution">
    <text evidence="5">The sequence shown here is derived from an EMBL/GenBank/DDBJ whole genome shotgun (WGS) entry which is preliminary data.</text>
</comment>
<feature type="coiled-coil region" evidence="3">
    <location>
        <begin position="289"/>
        <end position="569"/>
    </location>
</feature>
<feature type="region of interest" description="Disordered" evidence="4">
    <location>
        <begin position="92"/>
        <end position="205"/>
    </location>
</feature>
<evidence type="ECO:0008006" key="7">
    <source>
        <dbReference type="Google" id="ProtNLM"/>
    </source>
</evidence>
<dbReference type="InterPro" id="IPR029688">
    <property type="entry name" value="ICR"/>
</dbReference>
<dbReference type="PANTHER" id="PTHR34224">
    <property type="entry name" value="INTERACTOR OF CONSTITUTIVE ACTIVE ROPS 2, CHLOROPLASTIC-RELATED"/>
    <property type="match status" value="1"/>
</dbReference>
<evidence type="ECO:0000256" key="2">
    <source>
        <dbReference type="ARBA" id="ARBA00023054"/>
    </source>
</evidence>
<dbReference type="Proteomes" id="UP000652761">
    <property type="component" value="Unassembled WGS sequence"/>
</dbReference>
<feature type="compositionally biased region" description="Basic and acidic residues" evidence="4">
    <location>
        <begin position="191"/>
        <end position="205"/>
    </location>
</feature>
<dbReference type="EMBL" id="NMUH01002884">
    <property type="protein sequence ID" value="MQM02607.1"/>
    <property type="molecule type" value="Genomic_DNA"/>
</dbReference>
<protein>
    <recommendedName>
        <fullName evidence="7">Interactor of constitutive active ROPs 3</fullName>
    </recommendedName>
</protein>
<organism evidence="5 6">
    <name type="scientific">Colocasia esculenta</name>
    <name type="common">Wild taro</name>
    <name type="synonym">Arum esculentum</name>
    <dbReference type="NCBI Taxonomy" id="4460"/>
    <lineage>
        <taxon>Eukaryota</taxon>
        <taxon>Viridiplantae</taxon>
        <taxon>Streptophyta</taxon>
        <taxon>Embryophyta</taxon>
        <taxon>Tracheophyta</taxon>
        <taxon>Spermatophyta</taxon>
        <taxon>Magnoliopsida</taxon>
        <taxon>Liliopsida</taxon>
        <taxon>Araceae</taxon>
        <taxon>Aroideae</taxon>
        <taxon>Colocasieae</taxon>
        <taxon>Colocasia</taxon>
    </lineage>
</organism>
<evidence type="ECO:0000313" key="5">
    <source>
        <dbReference type="EMBL" id="MQM02607.1"/>
    </source>
</evidence>
<keyword evidence="6" id="KW-1185">Reference proteome</keyword>
<evidence type="ECO:0000256" key="1">
    <source>
        <dbReference type="ARBA" id="ARBA00009778"/>
    </source>
</evidence>
<proteinExistence type="inferred from homology"/>
<feature type="compositionally biased region" description="Polar residues" evidence="4">
    <location>
        <begin position="95"/>
        <end position="120"/>
    </location>
</feature>
<evidence type="ECO:0000256" key="4">
    <source>
        <dbReference type="SAM" id="MobiDB-lite"/>
    </source>
</evidence>